<keyword evidence="13" id="KW-1185">Reference proteome</keyword>
<dbReference type="PANTHER" id="PTHR28570">
    <property type="entry name" value="ASPARTYL AMINOPEPTIDASE"/>
    <property type="match status" value="1"/>
</dbReference>
<evidence type="ECO:0000256" key="1">
    <source>
        <dbReference type="ARBA" id="ARBA00001335"/>
    </source>
</evidence>
<dbReference type="OrthoDB" id="9880441at2759"/>
<dbReference type="Gene3D" id="3.40.630.10">
    <property type="entry name" value="Zn peptidases"/>
    <property type="match status" value="1"/>
</dbReference>
<keyword evidence="7 11" id="KW-0479">Metal-binding</keyword>
<evidence type="ECO:0000256" key="10">
    <source>
        <dbReference type="ARBA" id="ARBA00023049"/>
    </source>
</evidence>
<keyword evidence="9 11" id="KW-0862">Zinc</keyword>
<dbReference type="GO" id="GO:0070006">
    <property type="term" value="F:metalloaminopeptidase activity"/>
    <property type="evidence" value="ECO:0007669"/>
    <property type="project" value="TreeGrafter"/>
</dbReference>
<accession>A0A232LSR4</accession>
<organism evidence="12 13">
    <name type="scientific">Elaphomyces granulatus</name>
    <dbReference type="NCBI Taxonomy" id="519963"/>
    <lineage>
        <taxon>Eukaryota</taxon>
        <taxon>Fungi</taxon>
        <taxon>Dikarya</taxon>
        <taxon>Ascomycota</taxon>
        <taxon>Pezizomycotina</taxon>
        <taxon>Eurotiomycetes</taxon>
        <taxon>Eurotiomycetidae</taxon>
        <taxon>Eurotiales</taxon>
        <taxon>Elaphomycetaceae</taxon>
        <taxon>Elaphomyces</taxon>
    </lineage>
</organism>
<protein>
    <recommendedName>
        <fullName evidence="4">aspartyl aminopeptidase</fullName>
        <ecNumber evidence="4">3.4.11.21</ecNumber>
    </recommendedName>
</protein>
<dbReference type="EMBL" id="NPHW01005005">
    <property type="protein sequence ID" value="OXV07213.1"/>
    <property type="molecule type" value="Genomic_DNA"/>
</dbReference>
<keyword evidence="10 11" id="KW-0482">Metalloprotease</keyword>
<evidence type="ECO:0000256" key="5">
    <source>
        <dbReference type="ARBA" id="ARBA00022438"/>
    </source>
</evidence>
<sequence length="481" mass="52984">MASFNDELLSYIDSSPSPFHTVASTKKLLEKAGFKEIKEKDSWSKSCAPGDKYYLTRNSSTIVAFAIGKKWTSGNAFSIVGAHTDSPCLRIKPVSIKEESGYLQVGVETYGYAMWHTWFDRDLGVAGRVMVRSKDGSIGQKLVHIDRPIFRIPTLAIHLDPHAKSFSFNTETQLLPIAGLVDDPSTEELGADKKEGESEPLKLATERHHPSFIKLLAEELAVRPEEIVDFELLLYDVQKACLGGLRKEFIFASRLDNLVMSYTAIQGLIRSVDGKDALEEESSIRMVALFDDEEVGSRTAQGADSNVLLAILRRLSVISSGDLEDLFTAFDRSMSRSFLLSADMAHAIHPNYGEKHESKHAPRINKGVVVKLNANARYATNSPGVALLQEVARADINNDSNSESAVPLQLFVVRNDSNCGSTIGPLLSALLGIRTVDLGNPQLSMHSVRETCGSKDVEYALLLFLRFFQKFSKVAAGILEE</sequence>
<dbReference type="Gene3D" id="2.30.250.10">
    <property type="entry name" value="Aminopeptidase i, Domain 2"/>
    <property type="match status" value="1"/>
</dbReference>
<name>A0A232LSR4_9EURO</name>
<comment type="catalytic activity">
    <reaction evidence="1">
        <text>Release of an N-terminal aspartate or glutamate from a peptide, with a preference for aspartate.</text>
        <dbReference type="EC" id="3.4.11.21"/>
    </reaction>
</comment>
<dbReference type="GO" id="GO:0000324">
    <property type="term" value="C:fungal-type vacuole"/>
    <property type="evidence" value="ECO:0007669"/>
    <property type="project" value="TreeGrafter"/>
</dbReference>
<dbReference type="SUPFAM" id="SSF53187">
    <property type="entry name" value="Zn-dependent exopeptidases"/>
    <property type="match status" value="1"/>
</dbReference>
<dbReference type="GO" id="GO:0006508">
    <property type="term" value="P:proteolysis"/>
    <property type="evidence" value="ECO:0007669"/>
    <property type="project" value="UniProtKB-KW"/>
</dbReference>
<evidence type="ECO:0000256" key="7">
    <source>
        <dbReference type="ARBA" id="ARBA00022723"/>
    </source>
</evidence>
<dbReference type="InterPro" id="IPR001948">
    <property type="entry name" value="Peptidase_M18"/>
</dbReference>
<comment type="similarity">
    <text evidence="3 11">Belongs to the peptidase M18 family.</text>
</comment>
<comment type="caution">
    <text evidence="12">The sequence shown here is derived from an EMBL/GenBank/DDBJ whole genome shotgun (WGS) entry which is preliminary data.</text>
</comment>
<dbReference type="FunFam" id="2.30.250.10:FF:000001">
    <property type="entry name" value="Aspartyl aminopeptidase 1"/>
    <property type="match status" value="1"/>
</dbReference>
<proteinExistence type="inferred from homology"/>
<evidence type="ECO:0000256" key="2">
    <source>
        <dbReference type="ARBA" id="ARBA00001947"/>
    </source>
</evidence>
<evidence type="ECO:0000256" key="9">
    <source>
        <dbReference type="ARBA" id="ARBA00022833"/>
    </source>
</evidence>
<keyword evidence="6 11" id="KW-0645">Protease</keyword>
<evidence type="ECO:0000313" key="12">
    <source>
        <dbReference type="EMBL" id="OXV07213.1"/>
    </source>
</evidence>
<comment type="cofactor">
    <cofactor evidence="2">
        <name>Zn(2+)</name>
        <dbReference type="ChEBI" id="CHEBI:29105"/>
    </cofactor>
</comment>
<dbReference type="EC" id="3.4.11.21" evidence="4"/>
<dbReference type="NCBIfam" id="NF002759">
    <property type="entry name" value="PRK02813.1"/>
    <property type="match status" value="1"/>
</dbReference>
<evidence type="ECO:0000256" key="11">
    <source>
        <dbReference type="RuleBase" id="RU004386"/>
    </source>
</evidence>
<evidence type="ECO:0000256" key="3">
    <source>
        <dbReference type="ARBA" id="ARBA00008290"/>
    </source>
</evidence>
<dbReference type="InterPro" id="IPR023358">
    <property type="entry name" value="Peptidase_M18_dom2"/>
</dbReference>
<evidence type="ECO:0000256" key="6">
    <source>
        <dbReference type="ARBA" id="ARBA00022670"/>
    </source>
</evidence>
<dbReference type="SUPFAM" id="SSF101821">
    <property type="entry name" value="Aminopeptidase/glucanase lid domain"/>
    <property type="match status" value="1"/>
</dbReference>
<dbReference type="AlphaFoldDB" id="A0A232LSR4"/>
<dbReference type="CDD" id="cd05658">
    <property type="entry name" value="M18_DAP"/>
    <property type="match status" value="1"/>
</dbReference>
<evidence type="ECO:0000256" key="8">
    <source>
        <dbReference type="ARBA" id="ARBA00022801"/>
    </source>
</evidence>
<dbReference type="Proteomes" id="UP000243515">
    <property type="component" value="Unassembled WGS sequence"/>
</dbReference>
<keyword evidence="5 11" id="KW-0031">Aminopeptidase</keyword>
<dbReference type="Pfam" id="PF02127">
    <property type="entry name" value="Peptidase_M18"/>
    <property type="match status" value="1"/>
</dbReference>
<evidence type="ECO:0000313" key="13">
    <source>
        <dbReference type="Proteomes" id="UP000243515"/>
    </source>
</evidence>
<keyword evidence="8 11" id="KW-0378">Hydrolase</keyword>
<dbReference type="PRINTS" id="PR00932">
    <property type="entry name" value="AMINO1PTASE"/>
</dbReference>
<dbReference type="PANTHER" id="PTHR28570:SF3">
    <property type="entry name" value="ASPARTYL AMINOPEPTIDASE"/>
    <property type="match status" value="1"/>
</dbReference>
<reference evidence="12 13" key="1">
    <citation type="journal article" date="2015" name="Environ. Microbiol.">
        <title>Metagenome sequence of Elaphomyces granulatus from sporocarp tissue reveals Ascomycota ectomycorrhizal fingerprints of genome expansion and a Proteobacteria-rich microbiome.</title>
        <authorList>
            <person name="Quandt C.A."/>
            <person name="Kohler A."/>
            <person name="Hesse C.N."/>
            <person name="Sharpton T.J."/>
            <person name="Martin F."/>
            <person name="Spatafora J.W."/>
        </authorList>
    </citation>
    <scope>NUCLEOTIDE SEQUENCE [LARGE SCALE GENOMIC DNA]</scope>
    <source>
        <strain evidence="12 13">OSC145934</strain>
    </source>
</reference>
<evidence type="ECO:0000256" key="4">
    <source>
        <dbReference type="ARBA" id="ARBA00011965"/>
    </source>
</evidence>
<gene>
    <name evidence="12" type="ORF">Egran_05022</name>
</gene>
<dbReference type="GO" id="GO:0008270">
    <property type="term" value="F:zinc ion binding"/>
    <property type="evidence" value="ECO:0007669"/>
    <property type="project" value="InterPro"/>
</dbReference>